<evidence type="ECO:0000313" key="6">
    <source>
        <dbReference type="Proteomes" id="UP000224003"/>
    </source>
</evidence>
<sequence length="95" mass="10668">MKNFETTTQLFEESAELIKVIAHPVRLHVIKNLMEKGPSNVSTIHTTLNLPQSTVSQHLAKLKSMKVVSGERKGLEIYYSVASDTIQNVMKQLFA</sequence>
<dbReference type="Proteomes" id="UP000224003">
    <property type="component" value="Unassembled WGS sequence"/>
</dbReference>
<dbReference type="PRINTS" id="PR00778">
    <property type="entry name" value="HTHARSR"/>
</dbReference>
<evidence type="ECO:0000313" key="5">
    <source>
        <dbReference type="EMBL" id="PFJ30994.1"/>
    </source>
</evidence>
<dbReference type="Pfam" id="PF01022">
    <property type="entry name" value="HTH_5"/>
    <property type="match status" value="1"/>
</dbReference>
<keyword evidence="3" id="KW-0804">Transcription</keyword>
<dbReference type="SUPFAM" id="SSF46785">
    <property type="entry name" value="Winged helix' DNA-binding domain"/>
    <property type="match status" value="1"/>
</dbReference>
<reference evidence="5 6" key="1">
    <citation type="submission" date="2017-09" db="EMBL/GenBank/DDBJ databases">
        <title>Large-scale bioinformatics analysis of Bacillus genomes uncovers conserved roles of natural products in bacterial physiology.</title>
        <authorList>
            <consortium name="Agbiome Team Llc"/>
            <person name="Bleich R.M."/>
            <person name="Grubbs K.J."/>
            <person name="Santa Maria K.C."/>
            <person name="Allen S.E."/>
            <person name="Farag S."/>
            <person name="Shank E.A."/>
            <person name="Bowers A."/>
        </authorList>
    </citation>
    <scope>NUCLEOTIDE SEQUENCE [LARGE SCALE GENOMIC DNA]</scope>
    <source>
        <strain evidence="5 6">AFS085496</strain>
    </source>
</reference>
<comment type="caution">
    <text evidence="5">The sequence shown here is derived from an EMBL/GenBank/DDBJ whole genome shotgun (WGS) entry which is preliminary data.</text>
</comment>
<dbReference type="AlphaFoldDB" id="A0A9X6WHJ6"/>
<keyword evidence="1" id="KW-0805">Transcription regulation</keyword>
<dbReference type="GO" id="GO:0003700">
    <property type="term" value="F:DNA-binding transcription factor activity"/>
    <property type="evidence" value="ECO:0007669"/>
    <property type="project" value="InterPro"/>
</dbReference>
<keyword evidence="2" id="KW-0238">DNA-binding</keyword>
<dbReference type="SMART" id="SM00418">
    <property type="entry name" value="HTH_ARSR"/>
    <property type="match status" value="1"/>
</dbReference>
<dbReference type="InterPro" id="IPR011991">
    <property type="entry name" value="ArsR-like_HTH"/>
</dbReference>
<dbReference type="NCBIfam" id="NF033788">
    <property type="entry name" value="HTH_metalloreg"/>
    <property type="match status" value="1"/>
</dbReference>
<dbReference type="InterPro" id="IPR001845">
    <property type="entry name" value="HTH_ArsR_DNA-bd_dom"/>
</dbReference>
<evidence type="ECO:0000259" key="4">
    <source>
        <dbReference type="PROSITE" id="PS50987"/>
    </source>
</evidence>
<dbReference type="PROSITE" id="PS50987">
    <property type="entry name" value="HTH_ARSR_2"/>
    <property type="match status" value="1"/>
</dbReference>
<gene>
    <name evidence="5" type="ORF">COJ15_30125</name>
</gene>
<feature type="domain" description="HTH arsR-type" evidence="4">
    <location>
        <begin position="6"/>
        <end position="95"/>
    </location>
</feature>
<evidence type="ECO:0000256" key="3">
    <source>
        <dbReference type="ARBA" id="ARBA00023163"/>
    </source>
</evidence>
<dbReference type="InterPro" id="IPR036390">
    <property type="entry name" value="WH_DNA-bd_sf"/>
</dbReference>
<accession>A0A9X6WHJ6</accession>
<evidence type="ECO:0000256" key="1">
    <source>
        <dbReference type="ARBA" id="ARBA00023015"/>
    </source>
</evidence>
<name>A0A9X6WHJ6_BACTU</name>
<organism evidence="5 6">
    <name type="scientific">Bacillus thuringiensis</name>
    <dbReference type="NCBI Taxonomy" id="1428"/>
    <lineage>
        <taxon>Bacteria</taxon>
        <taxon>Bacillati</taxon>
        <taxon>Bacillota</taxon>
        <taxon>Bacilli</taxon>
        <taxon>Bacillales</taxon>
        <taxon>Bacillaceae</taxon>
        <taxon>Bacillus</taxon>
        <taxon>Bacillus cereus group</taxon>
    </lineage>
</organism>
<dbReference type="CDD" id="cd00090">
    <property type="entry name" value="HTH_ARSR"/>
    <property type="match status" value="1"/>
</dbReference>
<dbReference type="EMBL" id="NUVX01000070">
    <property type="protein sequence ID" value="PFJ30994.1"/>
    <property type="molecule type" value="Genomic_DNA"/>
</dbReference>
<dbReference type="Gene3D" id="1.10.10.10">
    <property type="entry name" value="Winged helix-like DNA-binding domain superfamily/Winged helix DNA-binding domain"/>
    <property type="match status" value="1"/>
</dbReference>
<proteinExistence type="predicted"/>
<dbReference type="PANTHER" id="PTHR43132:SF2">
    <property type="entry name" value="ARSENICAL RESISTANCE OPERON REPRESSOR ARSR-RELATED"/>
    <property type="match status" value="1"/>
</dbReference>
<evidence type="ECO:0000256" key="2">
    <source>
        <dbReference type="ARBA" id="ARBA00023125"/>
    </source>
</evidence>
<dbReference type="InterPro" id="IPR036388">
    <property type="entry name" value="WH-like_DNA-bd_sf"/>
</dbReference>
<dbReference type="GO" id="GO:0003677">
    <property type="term" value="F:DNA binding"/>
    <property type="evidence" value="ECO:0007669"/>
    <property type="project" value="UniProtKB-KW"/>
</dbReference>
<protein>
    <submittedName>
        <fullName evidence="5">ArsR family transcriptional regulator</fullName>
    </submittedName>
</protein>
<dbReference type="InterPro" id="IPR051011">
    <property type="entry name" value="Metal_resp_trans_reg"/>
</dbReference>
<dbReference type="RefSeq" id="WP_098006530.1">
    <property type="nucleotide sequence ID" value="NZ_NUVX01000070.1"/>
</dbReference>
<dbReference type="PANTHER" id="PTHR43132">
    <property type="entry name" value="ARSENICAL RESISTANCE OPERON REPRESSOR ARSR-RELATED"/>
    <property type="match status" value="1"/>
</dbReference>